<evidence type="ECO:0000313" key="2">
    <source>
        <dbReference type="EMBL" id="MFC6154918.1"/>
    </source>
</evidence>
<dbReference type="Pfam" id="PF20068">
    <property type="entry name" value="Amphi-Trp"/>
    <property type="match status" value="1"/>
</dbReference>
<reference evidence="3" key="1">
    <citation type="journal article" date="2019" name="Int. J. Syst. Evol. Microbiol.">
        <title>The Global Catalogue of Microorganisms (GCM) 10K type strain sequencing project: providing services to taxonomists for standard genome sequencing and annotation.</title>
        <authorList>
            <consortium name="The Broad Institute Genomics Platform"/>
            <consortium name="The Broad Institute Genome Sequencing Center for Infectious Disease"/>
            <person name="Wu L."/>
            <person name="Ma J."/>
        </authorList>
    </citation>
    <scope>NUCLEOTIDE SEQUENCE [LARGE SCALE GENOMIC DNA]</scope>
    <source>
        <strain evidence="3">DFY28</strain>
    </source>
</reference>
<dbReference type="InterPro" id="IPR027598">
    <property type="entry name" value="Amphi-Trp_dom"/>
</dbReference>
<organism evidence="2 3">
    <name type="scientific">Nocardioides yefusunii</name>
    <dbReference type="NCBI Taxonomy" id="2500546"/>
    <lineage>
        <taxon>Bacteria</taxon>
        <taxon>Bacillati</taxon>
        <taxon>Actinomycetota</taxon>
        <taxon>Actinomycetes</taxon>
        <taxon>Propionibacteriales</taxon>
        <taxon>Nocardioidaceae</taxon>
        <taxon>Nocardioides</taxon>
    </lineage>
</organism>
<keyword evidence="3" id="KW-1185">Reference proteome</keyword>
<sequence length="73" mass="8162">MSDDLFDIDEKQKLSREAAAAKLRELADAIASNNSVRFEKAGKTITVDIPAEVELKVEVELGDENELEIELTW</sequence>
<feature type="domain" description="Amphi-Trp" evidence="1">
    <location>
        <begin position="7"/>
        <end position="73"/>
    </location>
</feature>
<gene>
    <name evidence="2" type="ORF">ACFPWU_14725</name>
</gene>
<dbReference type="NCBIfam" id="TIGR04354">
    <property type="entry name" value="amphi-Trp"/>
    <property type="match status" value="1"/>
</dbReference>
<dbReference type="EMBL" id="JBHSQI010000009">
    <property type="protein sequence ID" value="MFC6154918.1"/>
    <property type="molecule type" value="Genomic_DNA"/>
</dbReference>
<dbReference type="RefSeq" id="WP_128221989.1">
    <property type="nucleotide sequence ID" value="NZ_CP034929.1"/>
</dbReference>
<comment type="caution">
    <text evidence="2">The sequence shown here is derived from an EMBL/GenBank/DDBJ whole genome shotgun (WGS) entry which is preliminary data.</text>
</comment>
<proteinExistence type="predicted"/>
<accession>A0ABW1R0S2</accession>
<evidence type="ECO:0000259" key="1">
    <source>
        <dbReference type="Pfam" id="PF20068"/>
    </source>
</evidence>
<name>A0ABW1R0S2_9ACTN</name>
<evidence type="ECO:0000313" key="3">
    <source>
        <dbReference type="Proteomes" id="UP001596098"/>
    </source>
</evidence>
<dbReference type="Proteomes" id="UP001596098">
    <property type="component" value="Unassembled WGS sequence"/>
</dbReference>
<protein>
    <submittedName>
        <fullName evidence="2">Amphi-Trp domain-containing protein</fullName>
    </submittedName>
</protein>